<protein>
    <submittedName>
        <fullName evidence="3">Uncharacterized protein LOC129924514</fullName>
    </submittedName>
</protein>
<evidence type="ECO:0000313" key="2">
    <source>
        <dbReference type="Proteomes" id="UP001165740"/>
    </source>
</evidence>
<proteinExistence type="predicted"/>
<feature type="compositionally biased region" description="Basic and acidic residues" evidence="1">
    <location>
        <begin position="88"/>
        <end position="100"/>
    </location>
</feature>
<evidence type="ECO:0000256" key="1">
    <source>
        <dbReference type="SAM" id="MobiDB-lite"/>
    </source>
</evidence>
<name>A0A9W2ZKN5_BIOGL</name>
<gene>
    <name evidence="3" type="primary">LOC129924514</name>
</gene>
<keyword evidence="2" id="KW-1185">Reference proteome</keyword>
<organism evidence="2 3">
    <name type="scientific">Biomphalaria glabrata</name>
    <name type="common">Bloodfluke planorb</name>
    <name type="synonym">Freshwater snail</name>
    <dbReference type="NCBI Taxonomy" id="6526"/>
    <lineage>
        <taxon>Eukaryota</taxon>
        <taxon>Metazoa</taxon>
        <taxon>Spiralia</taxon>
        <taxon>Lophotrochozoa</taxon>
        <taxon>Mollusca</taxon>
        <taxon>Gastropoda</taxon>
        <taxon>Heterobranchia</taxon>
        <taxon>Euthyneura</taxon>
        <taxon>Panpulmonata</taxon>
        <taxon>Hygrophila</taxon>
        <taxon>Lymnaeoidea</taxon>
        <taxon>Planorbidae</taxon>
        <taxon>Biomphalaria</taxon>
    </lineage>
</organism>
<dbReference type="GeneID" id="129924514"/>
<dbReference type="RefSeq" id="XP_055875539.1">
    <property type="nucleotide sequence ID" value="XM_056019564.1"/>
</dbReference>
<evidence type="ECO:0000313" key="3">
    <source>
        <dbReference type="RefSeq" id="XP_055875539.1"/>
    </source>
</evidence>
<feature type="compositionally biased region" description="Polar residues" evidence="1">
    <location>
        <begin position="77"/>
        <end position="87"/>
    </location>
</feature>
<reference evidence="3" key="1">
    <citation type="submission" date="2025-08" db="UniProtKB">
        <authorList>
            <consortium name="RefSeq"/>
        </authorList>
    </citation>
    <scope>IDENTIFICATION</scope>
</reference>
<feature type="region of interest" description="Disordered" evidence="1">
    <location>
        <begin position="77"/>
        <end position="100"/>
    </location>
</feature>
<dbReference type="AlphaFoldDB" id="A0A9W2ZKN5"/>
<accession>A0A9W2ZKN5</accession>
<sequence length="100" mass="11941">MYHWIMCLILHHQCQVIRNFANTEDSIKEIQGQKKEWEEGTHTQAEIEEYMATKEKKRLYARDYYFKKKGICFSSNTEQFGATPTTSKPEKNKTERIFAK</sequence>
<dbReference type="Proteomes" id="UP001165740">
    <property type="component" value="Chromosome 2"/>
</dbReference>